<dbReference type="OrthoDB" id="4871082at2"/>
<reference evidence="2 3" key="1">
    <citation type="submission" date="2018-07" db="EMBL/GenBank/DDBJ databases">
        <title>Complete genome sequencing of Ornithinimicrobium sp. AMA3305.</title>
        <authorList>
            <person name="Bae J.-W."/>
        </authorList>
    </citation>
    <scope>NUCLEOTIDE SEQUENCE [LARGE SCALE GENOMIC DNA]</scope>
    <source>
        <strain evidence="2 3">AMA3305</strain>
    </source>
</reference>
<dbReference type="RefSeq" id="WP_114929998.1">
    <property type="nucleotide sequence ID" value="NZ_CP031229.1"/>
</dbReference>
<accession>A0A345NR76</accession>
<dbReference type="KEGG" id="orn:DV701_16720"/>
<evidence type="ECO:0000256" key="1">
    <source>
        <dbReference type="SAM" id="MobiDB-lite"/>
    </source>
</evidence>
<sequence length="145" mass="15887">MNVDESRRARADAARAEQEARVQCLQDAGFPADLQSDGNIRVKVNPDQQAAYQAASEACDEQVDPGVAALPLSDAELEWLYGEYVASYECLKAQGYDPVQPPSLEAYIGVYRSGEPTWSPYESPERAGGLPRTTCPEPDLYATDR</sequence>
<dbReference type="EMBL" id="CP031229">
    <property type="protein sequence ID" value="AXH97534.1"/>
    <property type="molecule type" value="Genomic_DNA"/>
</dbReference>
<gene>
    <name evidence="2" type="ORF">DV701_16720</name>
</gene>
<keyword evidence="3" id="KW-1185">Reference proteome</keyword>
<dbReference type="Proteomes" id="UP000253790">
    <property type="component" value="Chromosome"/>
</dbReference>
<name>A0A345NR76_9MICO</name>
<feature type="region of interest" description="Disordered" evidence="1">
    <location>
        <begin position="117"/>
        <end position="145"/>
    </location>
</feature>
<organism evidence="2 3">
    <name type="scientific">Ornithinimicrobium avium</name>
    <dbReference type="NCBI Taxonomy" id="2283195"/>
    <lineage>
        <taxon>Bacteria</taxon>
        <taxon>Bacillati</taxon>
        <taxon>Actinomycetota</taxon>
        <taxon>Actinomycetes</taxon>
        <taxon>Micrococcales</taxon>
        <taxon>Ornithinimicrobiaceae</taxon>
        <taxon>Ornithinimicrobium</taxon>
    </lineage>
</organism>
<dbReference type="AlphaFoldDB" id="A0A345NR76"/>
<proteinExistence type="predicted"/>
<protein>
    <submittedName>
        <fullName evidence="2">Uncharacterized protein</fullName>
    </submittedName>
</protein>
<evidence type="ECO:0000313" key="2">
    <source>
        <dbReference type="EMBL" id="AXH97534.1"/>
    </source>
</evidence>
<evidence type="ECO:0000313" key="3">
    <source>
        <dbReference type="Proteomes" id="UP000253790"/>
    </source>
</evidence>